<dbReference type="CDD" id="cd00560">
    <property type="entry name" value="PanC"/>
    <property type="match status" value="1"/>
</dbReference>
<dbReference type="NCBIfam" id="TIGR00125">
    <property type="entry name" value="cyt_tran_rel"/>
    <property type="match status" value="1"/>
</dbReference>
<sequence length="288" mass="32432">MMKTASTIEEVRSILKEKKGRSIALVPTMGYLHEGHMALVEAARQKGDIVVVSIFVNPLQFGPDEDLDSYPRDLERDLEICRAHGVDVVFHPAETEMYPKKPELLLTLETMASILDGVRRPGHFEGVVTVVNKLFNIIRPDHAVFGEKDRQQLMIIKRMAEDFNHDIEIIGVPTERESDGLAKSSRNVNLSDVEREEAPAINEALMMGRDLILDGVTDAASIKERIEAHIMDHTSGTIDDLQIFTHPDLNPVQTIEGNAIIFIAVKFEKTRLIDNVMVMKNDQNNDER</sequence>
<evidence type="ECO:0000256" key="8">
    <source>
        <dbReference type="ARBA" id="ARBA00022655"/>
    </source>
</evidence>
<evidence type="ECO:0000256" key="10">
    <source>
        <dbReference type="ARBA" id="ARBA00022840"/>
    </source>
</evidence>
<dbReference type="OrthoDB" id="9773087at2"/>
<feature type="binding site" evidence="13">
    <location>
        <begin position="183"/>
        <end position="186"/>
    </location>
    <ligand>
        <name>ATP</name>
        <dbReference type="ChEBI" id="CHEBI:30616"/>
    </ligand>
</feature>
<comment type="caution">
    <text evidence="14">The sequence shown here is derived from an EMBL/GenBank/DDBJ whole genome shotgun (WGS) entry which is preliminary data.</text>
</comment>
<evidence type="ECO:0000313" key="14">
    <source>
        <dbReference type="EMBL" id="TVT29257.1"/>
    </source>
</evidence>
<feature type="binding site" evidence="13">
    <location>
        <position position="60"/>
    </location>
    <ligand>
        <name>(R)-pantoate</name>
        <dbReference type="ChEBI" id="CHEBI:15980"/>
    </ligand>
</feature>
<evidence type="ECO:0000256" key="6">
    <source>
        <dbReference type="ARBA" id="ARBA00022490"/>
    </source>
</evidence>
<keyword evidence="8 13" id="KW-0566">Pantothenate biosynthesis</keyword>
<comment type="subunit">
    <text evidence="13">Homodimer.</text>
</comment>
<gene>
    <name evidence="13" type="primary">panC</name>
    <name evidence="14" type="ORF">FO441_02940</name>
</gene>
<proteinExistence type="inferred from homology"/>
<dbReference type="PANTHER" id="PTHR21299">
    <property type="entry name" value="CYTIDYLATE KINASE/PANTOATE-BETA-ALANINE LIGASE"/>
    <property type="match status" value="1"/>
</dbReference>
<dbReference type="HAMAP" id="MF_00158">
    <property type="entry name" value="PanC"/>
    <property type="match status" value="1"/>
</dbReference>
<comment type="caution">
    <text evidence="13">Lacks conserved residue(s) required for the propagation of feature annotation.</text>
</comment>
<feature type="binding site" evidence="13">
    <location>
        <position position="60"/>
    </location>
    <ligand>
        <name>beta-alanine</name>
        <dbReference type="ChEBI" id="CHEBI:57966"/>
    </ligand>
</feature>
<dbReference type="UniPathway" id="UPA00028">
    <property type="reaction ID" value="UER00005"/>
</dbReference>
<keyword evidence="15" id="KW-1185">Reference proteome</keyword>
<dbReference type="GO" id="GO:0005524">
    <property type="term" value="F:ATP binding"/>
    <property type="evidence" value="ECO:0007669"/>
    <property type="project" value="UniProtKB-KW"/>
</dbReference>
<evidence type="ECO:0000256" key="12">
    <source>
        <dbReference type="ARBA" id="ARBA00055042"/>
    </source>
</evidence>
<dbReference type="EMBL" id="VMSJ01000001">
    <property type="protein sequence ID" value="TVT29257.1"/>
    <property type="molecule type" value="Genomic_DNA"/>
</dbReference>
<feature type="active site" description="Proton donor" evidence="13">
    <location>
        <position position="36"/>
    </location>
</feature>
<dbReference type="PANTHER" id="PTHR21299:SF1">
    <property type="entry name" value="PANTOATE--BETA-ALANINE LIGASE"/>
    <property type="match status" value="1"/>
</dbReference>
<dbReference type="InterPro" id="IPR014729">
    <property type="entry name" value="Rossmann-like_a/b/a_fold"/>
</dbReference>
<dbReference type="Proteomes" id="UP000315103">
    <property type="component" value="Unassembled WGS sequence"/>
</dbReference>
<evidence type="ECO:0000256" key="7">
    <source>
        <dbReference type="ARBA" id="ARBA00022598"/>
    </source>
</evidence>
<dbReference type="FunFam" id="3.40.50.620:FF:000114">
    <property type="entry name" value="Pantothenate synthetase"/>
    <property type="match status" value="1"/>
</dbReference>
<evidence type="ECO:0000256" key="2">
    <source>
        <dbReference type="ARBA" id="ARBA00004990"/>
    </source>
</evidence>
<evidence type="ECO:0000256" key="1">
    <source>
        <dbReference type="ARBA" id="ARBA00004496"/>
    </source>
</evidence>
<dbReference type="NCBIfam" id="TIGR00018">
    <property type="entry name" value="panC"/>
    <property type="match status" value="1"/>
</dbReference>
<dbReference type="EC" id="6.3.2.1" evidence="4 13"/>
<evidence type="ECO:0000256" key="5">
    <source>
        <dbReference type="ARBA" id="ARBA00014155"/>
    </source>
</evidence>
<dbReference type="Gene3D" id="3.40.50.620">
    <property type="entry name" value="HUPs"/>
    <property type="match status" value="1"/>
</dbReference>
<protein>
    <recommendedName>
        <fullName evidence="5 13">Pantothenate synthetase</fullName>
        <shortName evidence="13">PS</shortName>
        <ecNumber evidence="4 13">6.3.2.1</ecNumber>
    </recommendedName>
    <alternativeName>
        <fullName evidence="13">Pantoate--beta-alanine ligase</fullName>
    </alternativeName>
    <alternativeName>
        <fullName evidence="13">Pantoate-activating enzyme</fullName>
    </alternativeName>
</protein>
<dbReference type="InterPro" id="IPR003721">
    <property type="entry name" value="Pantoate_ligase"/>
</dbReference>
<dbReference type="GO" id="GO:0005829">
    <property type="term" value="C:cytosol"/>
    <property type="evidence" value="ECO:0007669"/>
    <property type="project" value="TreeGrafter"/>
</dbReference>
<dbReference type="GO" id="GO:0004592">
    <property type="term" value="F:pantoate-beta-alanine ligase activity"/>
    <property type="evidence" value="ECO:0007669"/>
    <property type="project" value="UniProtKB-UniRule"/>
</dbReference>
<dbReference type="InterPro" id="IPR004821">
    <property type="entry name" value="Cyt_trans-like"/>
</dbReference>
<comment type="miscellaneous">
    <text evidence="13">The reaction proceeds by a bi uni uni bi ping pong mechanism.</text>
</comment>
<comment type="pathway">
    <text evidence="2 13">Cofactor biosynthesis; (R)-pantothenate biosynthesis; (R)-pantothenate from (R)-pantoate and beta-alanine: step 1/1.</text>
</comment>
<comment type="subcellular location">
    <subcellularLocation>
        <location evidence="1 13">Cytoplasm</location>
    </subcellularLocation>
</comment>
<dbReference type="RefSeq" id="WP_145285550.1">
    <property type="nucleotide sequence ID" value="NZ_VMSJ01000001.1"/>
</dbReference>
<evidence type="ECO:0000256" key="11">
    <source>
        <dbReference type="ARBA" id="ARBA00048258"/>
    </source>
</evidence>
<dbReference type="GO" id="GO:0015940">
    <property type="term" value="P:pantothenate biosynthetic process"/>
    <property type="evidence" value="ECO:0007669"/>
    <property type="project" value="UniProtKB-UniRule"/>
</dbReference>
<organism evidence="14 15">
    <name type="scientific">Salinicoccus cyprini</name>
    <dbReference type="NCBI Taxonomy" id="2493691"/>
    <lineage>
        <taxon>Bacteria</taxon>
        <taxon>Bacillati</taxon>
        <taxon>Bacillota</taxon>
        <taxon>Bacilli</taxon>
        <taxon>Bacillales</taxon>
        <taxon>Staphylococcaceae</taxon>
        <taxon>Salinicoccus</taxon>
    </lineage>
</organism>
<feature type="binding site" evidence="13">
    <location>
        <begin position="29"/>
        <end position="36"/>
    </location>
    <ligand>
        <name>ATP</name>
        <dbReference type="ChEBI" id="CHEBI:30616"/>
    </ligand>
</feature>
<comment type="similarity">
    <text evidence="3 13">Belongs to the pantothenate synthetase family.</text>
</comment>
<comment type="function">
    <text evidence="12 13">Catalyzes the condensation of pantoate with beta-alanine in an ATP-dependent reaction via a pantoyl-adenylate intermediate.</text>
</comment>
<feature type="binding site" evidence="13">
    <location>
        <begin position="146"/>
        <end position="149"/>
    </location>
    <ligand>
        <name>ATP</name>
        <dbReference type="ChEBI" id="CHEBI:30616"/>
    </ligand>
</feature>
<dbReference type="InterPro" id="IPR042176">
    <property type="entry name" value="Pantoate_ligase_C"/>
</dbReference>
<dbReference type="SUPFAM" id="SSF52374">
    <property type="entry name" value="Nucleotidylyl transferase"/>
    <property type="match status" value="1"/>
</dbReference>
<comment type="catalytic activity">
    <reaction evidence="11 13">
        <text>(R)-pantoate + beta-alanine + ATP = (R)-pantothenate + AMP + diphosphate + H(+)</text>
        <dbReference type="Rhea" id="RHEA:10912"/>
        <dbReference type="ChEBI" id="CHEBI:15378"/>
        <dbReference type="ChEBI" id="CHEBI:15980"/>
        <dbReference type="ChEBI" id="CHEBI:29032"/>
        <dbReference type="ChEBI" id="CHEBI:30616"/>
        <dbReference type="ChEBI" id="CHEBI:33019"/>
        <dbReference type="ChEBI" id="CHEBI:57966"/>
        <dbReference type="ChEBI" id="CHEBI:456215"/>
        <dbReference type="EC" id="6.3.2.1"/>
    </reaction>
</comment>
<name>A0A558AYB8_9STAP</name>
<dbReference type="AlphaFoldDB" id="A0A558AYB8"/>
<keyword evidence="9 13" id="KW-0547">Nucleotide-binding</keyword>
<feature type="binding site" evidence="13">
    <location>
        <position position="152"/>
    </location>
    <ligand>
        <name>(R)-pantoate</name>
        <dbReference type="ChEBI" id="CHEBI:15980"/>
    </ligand>
</feature>
<evidence type="ECO:0000256" key="3">
    <source>
        <dbReference type="ARBA" id="ARBA00009256"/>
    </source>
</evidence>
<keyword evidence="6 13" id="KW-0963">Cytoplasm</keyword>
<keyword evidence="10 13" id="KW-0067">ATP-binding</keyword>
<dbReference type="Gene3D" id="3.30.1300.10">
    <property type="entry name" value="Pantoate-beta-alanine ligase, C-terminal domain"/>
    <property type="match status" value="1"/>
</dbReference>
<keyword evidence="7 13" id="KW-0436">Ligase</keyword>
<evidence type="ECO:0000256" key="9">
    <source>
        <dbReference type="ARBA" id="ARBA00022741"/>
    </source>
</evidence>
<accession>A0A558AYB8</accession>
<evidence type="ECO:0000256" key="4">
    <source>
        <dbReference type="ARBA" id="ARBA00012219"/>
    </source>
</evidence>
<reference evidence="14 15" key="1">
    <citation type="submission" date="2019-07" db="EMBL/GenBank/DDBJ databases">
        <title>Salinicoccus cyprini sp. nov., isolated from gastro-intestinal tract of mirror carp, Cyprinus carpio var. specularis, collected from Gobind Sagar Reservoir, Himachal Pradesh, India.</title>
        <authorList>
            <person name="Talwar C."/>
            <person name="Singh A.K."/>
            <person name="Lal R."/>
            <person name="Negi R.K."/>
        </authorList>
    </citation>
    <scope>NUCLEOTIDE SEQUENCE [LARGE SCALE GENOMIC DNA]</scope>
    <source>
        <strain evidence="14 15">CT19</strain>
    </source>
</reference>
<dbReference type="Pfam" id="PF02569">
    <property type="entry name" value="Pantoate_ligase"/>
    <property type="match status" value="1"/>
</dbReference>
<evidence type="ECO:0000256" key="13">
    <source>
        <dbReference type="HAMAP-Rule" id="MF_00158"/>
    </source>
</evidence>
<evidence type="ECO:0000313" key="15">
    <source>
        <dbReference type="Proteomes" id="UP000315103"/>
    </source>
</evidence>